<proteinExistence type="predicted"/>
<dbReference type="GeneID" id="23680970"/>
<accession>A0A0B4L953</accession>
<evidence type="ECO:0000313" key="2">
    <source>
        <dbReference type="Proteomes" id="UP000032000"/>
    </source>
</evidence>
<name>A0A0B4L953_9CAUD</name>
<dbReference type="RefSeq" id="YP_009126160.1">
    <property type="nucleotide sequence ID" value="NC_026607.2"/>
</dbReference>
<evidence type="ECO:0000313" key="1">
    <source>
        <dbReference type="EMBL" id="AHJ86807.1"/>
    </source>
</evidence>
<reference evidence="1" key="1">
    <citation type="submission" date="2015-06" db="EMBL/GenBank/DDBJ databases">
        <title>Genomic characterization of STP4-a, a novel T4 virulent phage infecting Salmonella.</title>
        <authorList>
            <person name="Li M."/>
            <person name="Wang J."/>
            <person name="Lin H."/>
            <person name="Han F."/>
        </authorList>
    </citation>
    <scope>NUCLEOTIDE SEQUENCE [LARGE SCALE GENOMIC DNA]</scope>
</reference>
<gene>
    <name evidence="1" type="ORF">STP4a_210</name>
</gene>
<dbReference type="EMBL" id="KJ000058">
    <property type="protein sequence ID" value="AHJ86807.1"/>
    <property type="molecule type" value="Genomic_DNA"/>
</dbReference>
<protein>
    <submittedName>
        <fullName evidence="1">Uncharacterized protein</fullName>
    </submittedName>
</protein>
<keyword evidence="2" id="KW-1185">Reference proteome</keyword>
<dbReference type="KEGG" id="vg:23680970"/>
<organism evidence="1 2">
    <name type="scientific">Salmonella phage STP4-a</name>
    <dbReference type="NCBI Taxonomy" id="1445860"/>
    <lineage>
        <taxon>Viruses</taxon>
        <taxon>Duplodnaviria</taxon>
        <taxon>Heunggongvirae</taxon>
        <taxon>Uroviricota</taxon>
        <taxon>Caudoviricetes</taxon>
        <taxon>Pantevenvirales</taxon>
        <taxon>Straboviridae</taxon>
        <taxon>Tevenvirinae</taxon>
        <taxon>Gelderlandvirus</taxon>
        <taxon>Gelderlandvirus stp4a</taxon>
    </lineage>
</organism>
<sequence>MATHHEIWAIVNMNNEKRIVTVDGMFYSFSSEIKAWDECLRLRKLNPGIELTVKKTKIPLPWKTYDL</sequence>
<dbReference type="Proteomes" id="UP000032000">
    <property type="component" value="Segment"/>
</dbReference>
<dbReference type="Pfam" id="PF25744">
    <property type="entry name" value="T4_Y13H"/>
    <property type="match status" value="1"/>
</dbReference>
<dbReference type="InterPro" id="IPR057969">
    <property type="entry name" value="T4_Y13H-like"/>
</dbReference>